<reference evidence="1 2" key="1">
    <citation type="submission" date="2015-10" db="EMBL/GenBank/DDBJ databases">
        <authorList>
            <person name="Gilbert D.G."/>
        </authorList>
    </citation>
    <scope>NUCLEOTIDE SEQUENCE [LARGE SCALE GENOMIC DNA]</scope>
    <source>
        <strain evidence="1 2">NRRL B-16712</strain>
    </source>
</reference>
<evidence type="ECO:0000313" key="1">
    <source>
        <dbReference type="EMBL" id="KUL39508.1"/>
    </source>
</evidence>
<protein>
    <recommendedName>
        <fullName evidence="3">Knr4/Smi1-like domain-containing protein</fullName>
    </recommendedName>
</protein>
<sequence>MAEPAEIEVLLRLMPPETVSDTTVDWDLITESWGTAFPAAYRRFITLYGAGAIQDYLMIGEPEPWAEPATGDDNDMRAGTAFARVLWAESRKDPELAGTSPRLILWGLDSSGDNLCWDASGPDPERWPVLLYNRGEGIWRRYDCGMVEFLVRHLRGDFAGCPLGDVYLFGRGSAMFLTRTEYRRRLRSGVDPWTGEPDPYAGMFNYG</sequence>
<evidence type="ECO:0008006" key="3">
    <source>
        <dbReference type="Google" id="ProtNLM"/>
    </source>
</evidence>
<comment type="caution">
    <text evidence="1">The sequence shown here is derived from an EMBL/GenBank/DDBJ whole genome shotgun (WGS) entry which is preliminary data.</text>
</comment>
<dbReference type="Proteomes" id="UP000053244">
    <property type="component" value="Unassembled WGS sequence"/>
</dbReference>
<dbReference type="Gene3D" id="3.40.1580.10">
    <property type="entry name" value="SMI1/KNR4-like"/>
    <property type="match status" value="1"/>
</dbReference>
<gene>
    <name evidence="1" type="ORF">ADL15_09625</name>
</gene>
<proteinExistence type="predicted"/>
<dbReference type="EMBL" id="LLZH01000048">
    <property type="protein sequence ID" value="KUL39508.1"/>
    <property type="molecule type" value="Genomic_DNA"/>
</dbReference>
<evidence type="ECO:0000313" key="2">
    <source>
        <dbReference type="Proteomes" id="UP000053244"/>
    </source>
</evidence>
<organism evidence="1 2">
    <name type="scientific">Actinoplanes awajinensis subsp. mycoplanecinus</name>
    <dbReference type="NCBI Taxonomy" id="135947"/>
    <lineage>
        <taxon>Bacteria</taxon>
        <taxon>Bacillati</taxon>
        <taxon>Actinomycetota</taxon>
        <taxon>Actinomycetes</taxon>
        <taxon>Micromonosporales</taxon>
        <taxon>Micromonosporaceae</taxon>
        <taxon>Actinoplanes</taxon>
    </lineage>
</organism>
<dbReference type="OrthoDB" id="5572373at2"/>
<name>A0A0X3V4B3_9ACTN</name>
<dbReference type="AlphaFoldDB" id="A0A0X3V4B3"/>
<accession>A0A0X3V4B3</accession>
<dbReference type="RefSeq" id="WP_067687354.1">
    <property type="nucleotide sequence ID" value="NZ_LLZH01000048.1"/>
</dbReference>
<keyword evidence="2" id="KW-1185">Reference proteome</keyword>
<dbReference type="SUPFAM" id="SSF160631">
    <property type="entry name" value="SMI1/KNR4-like"/>
    <property type="match status" value="1"/>
</dbReference>
<dbReference type="InterPro" id="IPR037883">
    <property type="entry name" value="Knr4/Smi1-like_sf"/>
</dbReference>